<proteinExistence type="predicted"/>
<dbReference type="InterPro" id="IPR024621">
    <property type="entry name" value="Mba1"/>
</dbReference>
<sequence length="312" mass="35612">MYPRKRIDLSLKMLGTRRAMGVAVFKTPLNRQCIAPILRSSPPAAHYSTKESTSSSKPQAKKKKTMNIANVPLSYIGVMSDLYIPPRILKYSPFSWPKLMLRRLLTFAFNTYNVIKYKREIAQPLQFNEWKDKAIENYVKTNKIFAQACNSFGSTTPSSRDVSKFINLKLNQCCGKHLLDVLNLRATNFQPEYKISWDLKSIDANPKISMFSVIPDQDGIGCYVQFIMKLKTTQHVTVTKRVDGELIQDVESQSTDYLVYSMNPFNGQILLVGKLFESDDKRGLKPELDAFDAHAMQKFVLKAADIYRDAPK</sequence>
<dbReference type="GO" id="GO:0043022">
    <property type="term" value="F:ribosome binding"/>
    <property type="evidence" value="ECO:0007669"/>
    <property type="project" value="TreeGrafter"/>
</dbReference>
<keyword evidence="3" id="KW-1185">Reference proteome</keyword>
<organism evidence="2 3">
    <name type="scientific">Candida orthopsilosis (strain 90-125)</name>
    <name type="common">Yeast</name>
    <dbReference type="NCBI Taxonomy" id="1136231"/>
    <lineage>
        <taxon>Eukaryota</taxon>
        <taxon>Fungi</taxon>
        <taxon>Dikarya</taxon>
        <taxon>Ascomycota</taxon>
        <taxon>Saccharomycotina</taxon>
        <taxon>Pichiomycetes</taxon>
        <taxon>Debaryomycetaceae</taxon>
        <taxon>Candida/Lodderomyces clade</taxon>
        <taxon>Candida</taxon>
    </lineage>
</organism>
<dbReference type="Pfam" id="PF07961">
    <property type="entry name" value="MBA1"/>
    <property type="match status" value="1"/>
</dbReference>
<evidence type="ECO:0000256" key="1">
    <source>
        <dbReference type="SAM" id="MobiDB-lite"/>
    </source>
</evidence>
<accession>H8X2R9</accession>
<dbReference type="eggNOG" id="ENOG502QWPQ">
    <property type="taxonomic scope" value="Eukaryota"/>
</dbReference>
<dbReference type="EMBL" id="HE681721">
    <property type="protein sequence ID" value="CCG25616.1"/>
    <property type="molecule type" value="Genomic_DNA"/>
</dbReference>
<dbReference type="HOGENOM" id="CLU_076697_0_0_1"/>
<name>H8X2R9_CANO9</name>
<dbReference type="PANTHER" id="PTHR13333:SF5">
    <property type="entry name" value="M-AAA PROTEASE-INTERACTING PROTEIN 1, MITOCHONDRIAL"/>
    <property type="match status" value="1"/>
</dbReference>
<feature type="region of interest" description="Disordered" evidence="1">
    <location>
        <begin position="43"/>
        <end position="63"/>
    </location>
</feature>
<dbReference type="GO" id="GO:0032979">
    <property type="term" value="P:protein insertion into mitochondrial inner membrane from matrix"/>
    <property type="evidence" value="ECO:0007669"/>
    <property type="project" value="InterPro"/>
</dbReference>
<dbReference type="OrthoDB" id="19619at2759"/>
<protein>
    <submittedName>
        <fullName evidence="2">Mba1 protein</fullName>
    </submittedName>
</protein>
<evidence type="ECO:0000313" key="2">
    <source>
        <dbReference type="EMBL" id="CCG25616.1"/>
    </source>
</evidence>
<reference evidence="2 3" key="1">
    <citation type="journal article" date="2012" name="PLoS ONE">
        <title>Sequence and analysis of the genome of the pathogenic yeast Candida orthopsilosis.</title>
        <authorList>
            <person name="Riccombeni A."/>
            <person name="Vidanes G."/>
            <person name="Proux-Wera E."/>
            <person name="Wolfe K.H."/>
            <person name="Butler G."/>
        </authorList>
    </citation>
    <scope>NUCLEOTIDE SEQUENCE [LARGE SCALE GENOMIC DNA]</scope>
    <source>
        <strain evidence="2 3">Co 90-125</strain>
    </source>
</reference>
<dbReference type="RefSeq" id="XP_003868520.1">
    <property type="nucleotide sequence ID" value="XM_003868472.1"/>
</dbReference>
<dbReference type="KEGG" id="cot:CORT_0C02410"/>
<dbReference type="Proteomes" id="UP000005018">
    <property type="component" value="Chromosome 3"/>
</dbReference>
<gene>
    <name evidence="2" type="ORF">CORT_0C02410</name>
</gene>
<dbReference type="GO" id="GO:0005743">
    <property type="term" value="C:mitochondrial inner membrane"/>
    <property type="evidence" value="ECO:0007669"/>
    <property type="project" value="InterPro"/>
</dbReference>
<dbReference type="AlphaFoldDB" id="H8X2R9"/>
<evidence type="ECO:0000313" key="3">
    <source>
        <dbReference type="Proteomes" id="UP000005018"/>
    </source>
</evidence>
<dbReference type="PANTHER" id="PTHR13333">
    <property type="entry name" value="M-AAA PROTEASE-INTERACTING PROTEIN 1, MITOCHONDRIAL"/>
    <property type="match status" value="1"/>
</dbReference>
<dbReference type="GeneID" id="14539744"/>